<dbReference type="InterPro" id="IPR009057">
    <property type="entry name" value="Homeodomain-like_sf"/>
</dbReference>
<sequence>MERTNEGRQEAKLKGVRFGRKRTVDRDKVLSMYRQDIGATAIANQLKIARSTVYKIIDDMEKDLSRDESFNH</sequence>
<evidence type="ECO:0000313" key="3">
    <source>
        <dbReference type="Proteomes" id="UP000241190"/>
    </source>
</evidence>
<name>A0ABX5GLN5_9GAMM</name>
<evidence type="ECO:0000313" key="2">
    <source>
        <dbReference type="EMBL" id="PSW88152.1"/>
    </source>
</evidence>
<dbReference type="InterPro" id="IPR006120">
    <property type="entry name" value="Resolvase_HTH_dom"/>
</dbReference>
<dbReference type="Gene3D" id="1.10.10.60">
    <property type="entry name" value="Homeodomain-like"/>
    <property type="match status" value="1"/>
</dbReference>
<proteinExistence type="predicted"/>
<dbReference type="Gene3D" id="6.10.250.10">
    <property type="match status" value="1"/>
</dbReference>
<dbReference type="Pfam" id="PF02796">
    <property type="entry name" value="HTH_7"/>
    <property type="match status" value="1"/>
</dbReference>
<accession>A0ABX5GLN5</accession>
<dbReference type="InterPro" id="IPR006119">
    <property type="entry name" value="Resolv_N"/>
</dbReference>
<organism evidence="2 3">
    <name type="scientific">Photobacterium iliopiscarium</name>
    <dbReference type="NCBI Taxonomy" id="56192"/>
    <lineage>
        <taxon>Bacteria</taxon>
        <taxon>Pseudomonadati</taxon>
        <taxon>Pseudomonadota</taxon>
        <taxon>Gammaproteobacteria</taxon>
        <taxon>Vibrionales</taxon>
        <taxon>Vibrionaceae</taxon>
        <taxon>Photobacterium</taxon>
    </lineage>
</organism>
<dbReference type="Proteomes" id="UP000241190">
    <property type="component" value="Unassembled WGS sequence"/>
</dbReference>
<comment type="caution">
    <text evidence="2">The sequence shown here is derived from an EMBL/GenBank/DDBJ whole genome shotgun (WGS) entry which is preliminary data.</text>
</comment>
<dbReference type="SUPFAM" id="SSF46689">
    <property type="entry name" value="Homeodomain-like"/>
    <property type="match status" value="1"/>
</dbReference>
<feature type="domain" description="Resolvase/invertase-type recombinase catalytic" evidence="1">
    <location>
        <begin position="1"/>
        <end position="15"/>
    </location>
</feature>
<keyword evidence="3" id="KW-1185">Reference proteome</keyword>
<dbReference type="PROSITE" id="PS51736">
    <property type="entry name" value="RECOMBINASES_3"/>
    <property type="match status" value="1"/>
</dbReference>
<gene>
    <name evidence="2" type="ORF">C9J52_20440</name>
</gene>
<reference evidence="2 3" key="1">
    <citation type="submission" date="2018-03" db="EMBL/GenBank/DDBJ databases">
        <title>Whole genome sequencing of Histamine producing bacteria.</title>
        <authorList>
            <person name="Butler K."/>
        </authorList>
    </citation>
    <scope>NUCLEOTIDE SEQUENCE [LARGE SCALE GENOMIC DNA]</scope>
    <source>
        <strain evidence="2 3">ATCC 51761</strain>
    </source>
</reference>
<dbReference type="EMBL" id="PYOP01000077">
    <property type="protein sequence ID" value="PSW88152.1"/>
    <property type="molecule type" value="Genomic_DNA"/>
</dbReference>
<evidence type="ECO:0000259" key="1">
    <source>
        <dbReference type="PROSITE" id="PS51736"/>
    </source>
</evidence>
<protein>
    <recommendedName>
        <fullName evidence="1">Resolvase/invertase-type recombinase catalytic domain-containing protein</fullName>
    </recommendedName>
</protein>